<organism evidence="1">
    <name type="scientific">Amphimedon queenslandica</name>
    <name type="common">Sponge</name>
    <dbReference type="NCBI Taxonomy" id="400682"/>
    <lineage>
        <taxon>Eukaryota</taxon>
        <taxon>Metazoa</taxon>
        <taxon>Porifera</taxon>
        <taxon>Demospongiae</taxon>
        <taxon>Heteroscleromorpha</taxon>
        <taxon>Haplosclerida</taxon>
        <taxon>Niphatidae</taxon>
        <taxon>Amphimedon</taxon>
    </lineage>
</organism>
<evidence type="ECO:0000313" key="1">
    <source>
        <dbReference type="EnsemblMetazoa" id="Aqu2.1.29603_001"/>
    </source>
</evidence>
<dbReference type="AlphaFoldDB" id="A0A1X7UPB8"/>
<accession>A0A1X7UPB8</accession>
<reference evidence="1" key="1">
    <citation type="submission" date="2017-05" db="UniProtKB">
        <authorList>
            <consortium name="EnsemblMetazoa"/>
        </authorList>
    </citation>
    <scope>IDENTIFICATION</scope>
</reference>
<name>A0A1X7UPB8_AMPQE</name>
<proteinExistence type="predicted"/>
<dbReference type="InParanoid" id="A0A1X7UPB8"/>
<sequence>ASQPGKFRLIVDLLSPAGTSVNNGIDPALCSLSYLSVDQAVAAVHRAGWEA</sequence>
<protein>
    <submittedName>
        <fullName evidence="1">Uncharacterized protein</fullName>
    </submittedName>
</protein>
<dbReference type="EnsemblMetazoa" id="Aqu2.1.29603_001">
    <property type="protein sequence ID" value="Aqu2.1.29603_001"/>
    <property type="gene ID" value="Aqu2.1.29603"/>
</dbReference>